<evidence type="ECO:0000256" key="3">
    <source>
        <dbReference type="SAM" id="Phobius"/>
    </source>
</evidence>
<evidence type="ECO:0000256" key="2">
    <source>
        <dbReference type="SAM" id="MobiDB-lite"/>
    </source>
</evidence>
<reference evidence="5" key="1">
    <citation type="journal article" date="2020" name="Fungal Divers.">
        <title>Resolving the Mortierellaceae phylogeny through synthesis of multi-gene phylogenetics and phylogenomics.</title>
        <authorList>
            <person name="Vandepol N."/>
            <person name="Liber J."/>
            <person name="Desiro A."/>
            <person name="Na H."/>
            <person name="Kennedy M."/>
            <person name="Barry K."/>
            <person name="Grigoriev I.V."/>
            <person name="Miller A.N."/>
            <person name="O'Donnell K."/>
            <person name="Stajich J.E."/>
            <person name="Bonito G."/>
        </authorList>
    </citation>
    <scope>NUCLEOTIDE SEQUENCE</scope>
    <source>
        <strain evidence="5">NRRL 28262</strain>
    </source>
</reference>
<keyword evidence="3" id="KW-0472">Membrane</keyword>
<dbReference type="PROSITE" id="PS50966">
    <property type="entry name" value="ZF_SWIM"/>
    <property type="match status" value="1"/>
</dbReference>
<evidence type="ECO:0000256" key="1">
    <source>
        <dbReference type="PROSITE-ProRule" id="PRU00325"/>
    </source>
</evidence>
<keyword evidence="3" id="KW-1133">Transmembrane helix</keyword>
<dbReference type="InterPro" id="IPR007527">
    <property type="entry name" value="Znf_SWIM"/>
</dbReference>
<dbReference type="Proteomes" id="UP001194580">
    <property type="component" value="Unassembled WGS sequence"/>
</dbReference>
<organism evidence="5 6">
    <name type="scientific">Linnemannia exigua</name>
    <dbReference type="NCBI Taxonomy" id="604196"/>
    <lineage>
        <taxon>Eukaryota</taxon>
        <taxon>Fungi</taxon>
        <taxon>Fungi incertae sedis</taxon>
        <taxon>Mucoromycota</taxon>
        <taxon>Mortierellomycotina</taxon>
        <taxon>Mortierellomycetes</taxon>
        <taxon>Mortierellales</taxon>
        <taxon>Mortierellaceae</taxon>
        <taxon>Linnemannia</taxon>
    </lineage>
</organism>
<dbReference type="GO" id="GO:0008270">
    <property type="term" value="F:zinc ion binding"/>
    <property type="evidence" value="ECO:0007669"/>
    <property type="project" value="UniProtKB-KW"/>
</dbReference>
<evidence type="ECO:0000313" key="5">
    <source>
        <dbReference type="EMBL" id="KAG0269741.1"/>
    </source>
</evidence>
<name>A0AAD4H3Q0_9FUNG</name>
<feature type="domain" description="SWIM-type" evidence="4">
    <location>
        <begin position="767"/>
        <end position="821"/>
    </location>
</feature>
<comment type="caution">
    <text evidence="5">The sequence shown here is derived from an EMBL/GenBank/DDBJ whole genome shotgun (WGS) entry which is preliminary data.</text>
</comment>
<sequence length="932" mass="104728">MPPRTATDSLTSRHIAYLGIMHMLGAMVLDGVINFALATAMYKGTSNPVMIWPLPNTLAGEAAVTIIIQTTLTWFLDRLAVAGDLKKGLVAPLRMPRNAHPWIEWFVGLEELQEARSKQRYSGKEAASRKQQLLQQRQGVGKDFSQLGGDFNVWPFPEIFKGIYGFATGITTPFVSYIALIYQGETMIRLQSLESESEDEQSSSARGSYGRRNGFEDDDDDEDDDELVMQDLQRRTMPTAQEKRELLFNIHNPVELPTKEFEDDWWPLISNAWSCNSGPKPTPVGAPLGYIKTYSCRLSKQSTPKSKEATPVNKRRARSVRAAFECQAAIKITHIHATGVTVVERFNDAPAVHTHSLADVDKVKRPAVIKNLIGKEVLKNSNPQDTIASIRQLAEDSGMGEAAAFVTRSELSNSRRKQRQNELEPLVGDIRLEDEVRAATEFLNKYEYKHLSFGGAQDTAMAGALPLFSFNSDTTISSSSSSSNSNDNRIDGLTQGFVFARSQQLDKLATHGWLTLIGSVESINRHDWKLFTLYVRDRLGCWDSGAHFLVNVIDSAAISQALRLIRQLAPSWQPRYILTDRTPAVIAGIETTFPRTRRGTSQQQEQEPQQCEILFSTTHTIQIWSRGITDLQAQRRMTQALHCRTRLGYEYMVERASSGCEPGIKQYIQDNCLVGMEQWALWARQESPLLLQVASLSVLDTYHREVRRLSPAIYGLVGSCQAIMEVDDSKMKLSLKAPTATYSEDRSSTLYDDIPPVLLAHIRQFPYTIQLLLIDEAHAMVARITEGKRVPSMKHLQCGCDFFNKNLLPCRHVLHAALFGDATARSPKETVFLSDTDWMRLQNLFTDKEIGLDVYRTRRAFESGEEAGVGTYKSAEDVGLAEVKKLKMEELLERLQQSYRDLAERGDERGTEVLVEEFEGLCSRHENAAQSD</sequence>
<gene>
    <name evidence="5" type="ORF">BGZ95_001956</name>
</gene>
<dbReference type="AlphaFoldDB" id="A0AAD4H3Q0"/>
<keyword evidence="1" id="KW-0479">Metal-binding</keyword>
<protein>
    <recommendedName>
        <fullName evidence="4">SWIM-type domain-containing protein</fullName>
    </recommendedName>
</protein>
<keyword evidence="1" id="KW-0863">Zinc-finger</keyword>
<dbReference type="PANTHER" id="PTHR28297">
    <property type="entry name" value="FUNGAL PROTEIN"/>
    <property type="match status" value="1"/>
</dbReference>
<keyword evidence="6" id="KW-1185">Reference proteome</keyword>
<accession>A0AAD4H3Q0</accession>
<evidence type="ECO:0000259" key="4">
    <source>
        <dbReference type="PROSITE" id="PS50966"/>
    </source>
</evidence>
<evidence type="ECO:0000313" key="6">
    <source>
        <dbReference type="Proteomes" id="UP001194580"/>
    </source>
</evidence>
<feature type="transmembrane region" description="Helical" evidence="3">
    <location>
        <begin position="15"/>
        <end position="37"/>
    </location>
</feature>
<dbReference type="PANTHER" id="PTHR28297:SF1">
    <property type="entry name" value="FUNGAL PROTEIN"/>
    <property type="match status" value="1"/>
</dbReference>
<proteinExistence type="predicted"/>
<keyword evidence="3" id="KW-0812">Transmembrane</keyword>
<dbReference type="InterPro" id="IPR018852">
    <property type="entry name" value="DUF2456"/>
</dbReference>
<dbReference type="EMBL" id="JAAAIL010001400">
    <property type="protein sequence ID" value="KAG0269741.1"/>
    <property type="molecule type" value="Genomic_DNA"/>
</dbReference>
<keyword evidence="1" id="KW-0862">Zinc</keyword>
<feature type="transmembrane region" description="Helical" evidence="3">
    <location>
        <begin position="163"/>
        <end position="182"/>
    </location>
</feature>
<feature type="region of interest" description="Disordered" evidence="2">
    <location>
        <begin position="192"/>
        <end position="223"/>
    </location>
</feature>